<dbReference type="Proteomes" id="UP001184861">
    <property type="component" value="Unassembled WGS sequence"/>
</dbReference>
<evidence type="ECO:0000313" key="1">
    <source>
        <dbReference type="EMBL" id="MDR6527285.1"/>
    </source>
</evidence>
<evidence type="ECO:0000313" key="2">
    <source>
        <dbReference type="Proteomes" id="UP001184861"/>
    </source>
</evidence>
<name>A0AAE4C538_9FLAO</name>
<accession>A0AAE4C538</accession>
<dbReference type="AlphaFoldDB" id="A0AAE4C538"/>
<sequence>MKNYLFILFTLLYIPCLSQDKITLSHASQHEDFIEIGIEINKPTGKFDLIDLDTMIVTDDKKNMLKESKEYPLNYNYNNGTNKIKHFYVPDKKFKTIDITGILNYFTPSAANNSYFNLGPLKNIVRNTNLIDKKITEKNPLLYFSILDSTAINKAFPDFKYRLDDDKDYTKIDFESFDIMYAYRYNNKQKLVYFINDNMDPGYNTLTLRDKSTGIIYKLVKLKRDMSSSEKDQTNVELMIENEQSIRRIPFELKNIIVKVNKN</sequence>
<protein>
    <submittedName>
        <fullName evidence="1">Uncharacterized protein</fullName>
    </submittedName>
</protein>
<comment type="caution">
    <text evidence="1">The sequence shown here is derived from an EMBL/GenBank/DDBJ whole genome shotgun (WGS) entry which is preliminary data.</text>
</comment>
<reference evidence="1" key="1">
    <citation type="submission" date="2023-07" db="EMBL/GenBank/DDBJ databases">
        <title>Sorghum-associated microbial communities from plants grown in Nebraska, USA.</title>
        <authorList>
            <person name="Schachtman D."/>
        </authorList>
    </citation>
    <scope>NUCLEOTIDE SEQUENCE</scope>
    <source>
        <strain evidence="1">DS2360</strain>
    </source>
</reference>
<gene>
    <name evidence="1" type="ORF">J2787_002677</name>
</gene>
<dbReference type="EMBL" id="JAVDQY010000003">
    <property type="protein sequence ID" value="MDR6527285.1"/>
    <property type="molecule type" value="Genomic_DNA"/>
</dbReference>
<dbReference type="RefSeq" id="WP_202272162.1">
    <property type="nucleotide sequence ID" value="NZ_JALGCC010000001.1"/>
</dbReference>
<organism evidence="1 2">
    <name type="scientific">Chryseobacterium rhizosphaerae</name>
    <dbReference type="NCBI Taxonomy" id="395937"/>
    <lineage>
        <taxon>Bacteria</taxon>
        <taxon>Pseudomonadati</taxon>
        <taxon>Bacteroidota</taxon>
        <taxon>Flavobacteriia</taxon>
        <taxon>Flavobacteriales</taxon>
        <taxon>Weeksellaceae</taxon>
        <taxon>Chryseobacterium group</taxon>
        <taxon>Chryseobacterium</taxon>
    </lineage>
</organism>
<proteinExistence type="predicted"/>